<dbReference type="GO" id="GO:0006164">
    <property type="term" value="P:purine nucleotide biosynthetic process"/>
    <property type="evidence" value="ECO:0007669"/>
    <property type="project" value="UniProtKB-KW"/>
</dbReference>
<dbReference type="InterPro" id="IPR036291">
    <property type="entry name" value="NAD(P)-bd_dom_sf"/>
</dbReference>
<evidence type="ECO:0000259" key="14">
    <source>
        <dbReference type="Pfam" id="PF02882"/>
    </source>
</evidence>
<feature type="domain" description="Tetrahydrofolate dehydrogenase/cyclohydrolase catalytic" evidence="13">
    <location>
        <begin position="5"/>
        <end position="119"/>
    </location>
</feature>
<evidence type="ECO:0000256" key="6">
    <source>
        <dbReference type="ARBA" id="ARBA00022801"/>
    </source>
</evidence>
<evidence type="ECO:0000256" key="11">
    <source>
        <dbReference type="ARBA" id="ARBA00023268"/>
    </source>
</evidence>
<keyword evidence="16" id="KW-1185">Reference proteome</keyword>
<keyword evidence="3 12" id="KW-0554">One-carbon metabolism</keyword>
<dbReference type="GO" id="GO:0000105">
    <property type="term" value="P:L-histidine biosynthetic process"/>
    <property type="evidence" value="ECO:0007669"/>
    <property type="project" value="UniProtKB-KW"/>
</dbReference>
<feature type="binding site" evidence="12">
    <location>
        <position position="230"/>
    </location>
    <ligand>
        <name>NADP(+)</name>
        <dbReference type="ChEBI" id="CHEBI:58349"/>
    </ligand>
</feature>
<dbReference type="RefSeq" id="WP_304541405.1">
    <property type="nucleotide sequence ID" value="NZ_JARPTC010000005.1"/>
</dbReference>
<dbReference type="InterPro" id="IPR020630">
    <property type="entry name" value="THF_DH/CycHdrlase_cat_dom"/>
</dbReference>
<keyword evidence="4 12" id="KW-0028">Amino-acid biosynthesis</keyword>
<gene>
    <name evidence="12" type="primary">folD</name>
    <name evidence="15" type="ORF">P6N53_04075</name>
</gene>
<organism evidence="15 16">
    <name type="scientific">Desulforamulus aquiferis</name>
    <dbReference type="NCBI Taxonomy" id="1397668"/>
    <lineage>
        <taxon>Bacteria</taxon>
        <taxon>Bacillati</taxon>
        <taxon>Bacillota</taxon>
        <taxon>Clostridia</taxon>
        <taxon>Eubacteriales</taxon>
        <taxon>Peptococcaceae</taxon>
        <taxon>Desulforamulus</taxon>
    </lineage>
</organism>
<evidence type="ECO:0000256" key="2">
    <source>
        <dbReference type="ARBA" id="ARBA00011738"/>
    </source>
</evidence>
<dbReference type="SUPFAM" id="SSF53223">
    <property type="entry name" value="Aminoacid dehydrogenase-like, N-terminal domain"/>
    <property type="match status" value="1"/>
</dbReference>
<dbReference type="InterPro" id="IPR000672">
    <property type="entry name" value="THF_DH/CycHdrlase"/>
</dbReference>
<reference evidence="15" key="1">
    <citation type="journal article" date="2023" name="J. Hazard. Mater.">
        <title>Anaerobic biodegradation of pyrene and benzo[a]pyrene by a new sulfate-reducing Desulforamulus aquiferis strain DSA.</title>
        <authorList>
            <person name="Zhang Z."/>
            <person name="Sun J."/>
            <person name="Gong X."/>
            <person name="Wang C."/>
            <person name="Wang H."/>
        </authorList>
    </citation>
    <scope>NUCLEOTIDE SEQUENCE</scope>
    <source>
        <strain evidence="15">DSA</strain>
    </source>
</reference>
<evidence type="ECO:0000313" key="15">
    <source>
        <dbReference type="EMBL" id="MDO7786396.1"/>
    </source>
</evidence>
<dbReference type="Proteomes" id="UP001172911">
    <property type="component" value="Unassembled WGS sequence"/>
</dbReference>
<comment type="function">
    <text evidence="12">Catalyzes the oxidation of 5,10-methylenetetrahydrofolate to 5,10-methenyltetrahydrofolate and then the hydrolysis of 5,10-methenyltetrahydrofolate to 10-formyltetrahydrofolate.</text>
</comment>
<evidence type="ECO:0000256" key="7">
    <source>
        <dbReference type="ARBA" id="ARBA00022857"/>
    </source>
</evidence>
<dbReference type="EC" id="1.5.1.5" evidence="12"/>
<dbReference type="PANTHER" id="PTHR48099:SF5">
    <property type="entry name" value="C-1-TETRAHYDROFOLATE SYNTHASE, CYTOPLASMIC"/>
    <property type="match status" value="1"/>
</dbReference>
<evidence type="ECO:0000256" key="4">
    <source>
        <dbReference type="ARBA" id="ARBA00022605"/>
    </source>
</evidence>
<keyword evidence="6 12" id="KW-0378">Hydrolase</keyword>
<dbReference type="GO" id="GO:0035999">
    <property type="term" value="P:tetrahydrofolate interconversion"/>
    <property type="evidence" value="ECO:0007669"/>
    <property type="project" value="UniProtKB-UniRule"/>
</dbReference>
<dbReference type="PANTHER" id="PTHR48099">
    <property type="entry name" value="C-1-TETRAHYDROFOLATE SYNTHASE, CYTOPLASMIC-RELATED"/>
    <property type="match status" value="1"/>
</dbReference>
<name>A0AAW7ZBD7_9FIRM</name>
<dbReference type="GO" id="GO:0004477">
    <property type="term" value="F:methenyltetrahydrofolate cyclohydrolase activity"/>
    <property type="evidence" value="ECO:0007669"/>
    <property type="project" value="UniProtKB-UniRule"/>
</dbReference>
<dbReference type="FunFam" id="3.40.50.720:FF:000094">
    <property type="entry name" value="Bifunctional protein FolD"/>
    <property type="match status" value="1"/>
</dbReference>
<evidence type="ECO:0000259" key="13">
    <source>
        <dbReference type="Pfam" id="PF00763"/>
    </source>
</evidence>
<proteinExistence type="inferred from homology"/>
<reference evidence="15" key="2">
    <citation type="submission" date="2023-03" db="EMBL/GenBank/DDBJ databases">
        <authorList>
            <person name="Zhang Z."/>
        </authorList>
    </citation>
    <scope>NUCLEOTIDE SEQUENCE</scope>
    <source>
        <strain evidence="15">DSA</strain>
    </source>
</reference>
<feature type="binding site" evidence="12">
    <location>
        <begin position="164"/>
        <end position="166"/>
    </location>
    <ligand>
        <name>NADP(+)</name>
        <dbReference type="ChEBI" id="CHEBI:58349"/>
    </ligand>
</feature>
<comment type="caution">
    <text evidence="15">The sequence shown here is derived from an EMBL/GenBank/DDBJ whole genome shotgun (WGS) entry which is preliminary data.</text>
</comment>
<evidence type="ECO:0000256" key="8">
    <source>
        <dbReference type="ARBA" id="ARBA00023002"/>
    </source>
</evidence>
<dbReference type="GO" id="GO:0009086">
    <property type="term" value="P:methionine biosynthetic process"/>
    <property type="evidence" value="ECO:0007669"/>
    <property type="project" value="UniProtKB-KW"/>
</dbReference>
<accession>A0AAW7ZBD7</accession>
<keyword evidence="10 12" id="KW-0486">Methionine biosynthesis</keyword>
<keyword evidence="5 12" id="KW-0658">Purine biosynthesis</keyword>
<dbReference type="Gene3D" id="3.40.50.10860">
    <property type="entry name" value="Leucine Dehydrogenase, chain A, domain 1"/>
    <property type="match status" value="1"/>
</dbReference>
<dbReference type="InterPro" id="IPR046346">
    <property type="entry name" value="Aminoacid_DH-like_N_sf"/>
</dbReference>
<sequence>MAQILDGKKVAALLKEELKQEIEVLKNKGVNPKLAVLLTGDDPASVAYAKFLEKVSGTAGVSFELHHLEAAASELEIKLKIEDLNADNRVHGILIMMPLPAHVSKQRVMETVSPLKDVDGLHPFNRGHLISGGMCIQPATPLSCLEIMKRSGISLTGKHMVIVGRGETVGKPLVFMALAENATVSVCHTKTVDLQGLTRQADILVCAVGSPGLITADMVKPGAVVVDAGISEIDGQITGDVDFDQVKEVAGAITPVPGGVGSLTTVLMLKNLVKGVHLQEQARQWESDLNNA</sequence>
<comment type="catalytic activity">
    <reaction evidence="12">
        <text>(6R)-5,10-methylene-5,6,7,8-tetrahydrofolate + NADP(+) = (6R)-5,10-methenyltetrahydrofolate + NADPH</text>
        <dbReference type="Rhea" id="RHEA:22812"/>
        <dbReference type="ChEBI" id="CHEBI:15636"/>
        <dbReference type="ChEBI" id="CHEBI:57455"/>
        <dbReference type="ChEBI" id="CHEBI:57783"/>
        <dbReference type="ChEBI" id="CHEBI:58349"/>
        <dbReference type="EC" id="1.5.1.5"/>
    </reaction>
</comment>
<dbReference type="Pfam" id="PF00763">
    <property type="entry name" value="THF_DHG_CYH"/>
    <property type="match status" value="1"/>
</dbReference>
<dbReference type="GO" id="GO:0004488">
    <property type="term" value="F:methylenetetrahydrofolate dehydrogenase (NADP+) activity"/>
    <property type="evidence" value="ECO:0007669"/>
    <property type="project" value="UniProtKB-UniRule"/>
</dbReference>
<keyword evidence="9 12" id="KW-0368">Histidine biosynthesis</keyword>
<comment type="pathway">
    <text evidence="1 12">One-carbon metabolism; tetrahydrofolate interconversion.</text>
</comment>
<comment type="catalytic activity">
    <reaction evidence="12">
        <text>(6R)-5,10-methenyltetrahydrofolate + H2O = (6R)-10-formyltetrahydrofolate + H(+)</text>
        <dbReference type="Rhea" id="RHEA:23700"/>
        <dbReference type="ChEBI" id="CHEBI:15377"/>
        <dbReference type="ChEBI" id="CHEBI:15378"/>
        <dbReference type="ChEBI" id="CHEBI:57455"/>
        <dbReference type="ChEBI" id="CHEBI:195366"/>
        <dbReference type="EC" id="3.5.4.9"/>
    </reaction>
</comment>
<dbReference type="FunFam" id="3.40.50.10860:FF:000005">
    <property type="entry name" value="C-1-tetrahydrofolate synthase, cytoplasmic, putative"/>
    <property type="match status" value="1"/>
</dbReference>
<dbReference type="CDD" id="cd01080">
    <property type="entry name" value="NAD_bind_m-THF_DH_Cyclohyd"/>
    <property type="match status" value="1"/>
</dbReference>
<dbReference type="HAMAP" id="MF_01576">
    <property type="entry name" value="THF_DHG_CYH"/>
    <property type="match status" value="1"/>
</dbReference>
<evidence type="ECO:0000256" key="10">
    <source>
        <dbReference type="ARBA" id="ARBA00023167"/>
    </source>
</evidence>
<dbReference type="EC" id="3.5.4.9" evidence="12"/>
<dbReference type="Pfam" id="PF02882">
    <property type="entry name" value="THF_DHG_CYH_C"/>
    <property type="match status" value="1"/>
</dbReference>
<comment type="subunit">
    <text evidence="2 12">Homodimer.</text>
</comment>
<evidence type="ECO:0000256" key="12">
    <source>
        <dbReference type="HAMAP-Rule" id="MF_01576"/>
    </source>
</evidence>
<keyword evidence="11 12" id="KW-0511">Multifunctional enzyme</keyword>
<comment type="similarity">
    <text evidence="12">Belongs to the tetrahydrofolate dehydrogenase/cyclohydrolase family.</text>
</comment>
<feature type="domain" description="Tetrahydrofolate dehydrogenase/cyclohydrolase NAD(P)-binding" evidence="14">
    <location>
        <begin position="138"/>
        <end position="277"/>
    </location>
</feature>
<evidence type="ECO:0000313" key="16">
    <source>
        <dbReference type="Proteomes" id="UP001172911"/>
    </source>
</evidence>
<dbReference type="AlphaFoldDB" id="A0AAW7ZBD7"/>
<evidence type="ECO:0000256" key="1">
    <source>
        <dbReference type="ARBA" id="ARBA00004777"/>
    </source>
</evidence>
<dbReference type="InterPro" id="IPR020631">
    <property type="entry name" value="THF_DH/CycHdrlase_NAD-bd_dom"/>
</dbReference>
<keyword evidence="7 12" id="KW-0521">NADP</keyword>
<evidence type="ECO:0000256" key="5">
    <source>
        <dbReference type="ARBA" id="ARBA00022755"/>
    </source>
</evidence>
<keyword evidence="8 12" id="KW-0560">Oxidoreductase</keyword>
<dbReference type="PRINTS" id="PR00085">
    <property type="entry name" value="THFDHDRGNASE"/>
</dbReference>
<evidence type="ECO:0000256" key="9">
    <source>
        <dbReference type="ARBA" id="ARBA00023102"/>
    </source>
</evidence>
<protein>
    <recommendedName>
        <fullName evidence="12">Bifunctional protein FolD</fullName>
    </recommendedName>
    <domain>
        <recommendedName>
            <fullName evidence="12">Methylenetetrahydrofolate dehydrogenase</fullName>
            <ecNumber evidence="12">1.5.1.5</ecNumber>
        </recommendedName>
    </domain>
    <domain>
        <recommendedName>
            <fullName evidence="12">Methenyltetrahydrofolate cyclohydrolase</fullName>
            <ecNumber evidence="12">3.5.4.9</ecNumber>
        </recommendedName>
    </domain>
</protein>
<comment type="caution">
    <text evidence="12">Lacks conserved residue(s) required for the propagation of feature annotation.</text>
</comment>
<dbReference type="GO" id="GO:0005829">
    <property type="term" value="C:cytosol"/>
    <property type="evidence" value="ECO:0007669"/>
    <property type="project" value="TreeGrafter"/>
</dbReference>
<dbReference type="Gene3D" id="3.40.50.720">
    <property type="entry name" value="NAD(P)-binding Rossmann-like Domain"/>
    <property type="match status" value="1"/>
</dbReference>
<dbReference type="SUPFAM" id="SSF51735">
    <property type="entry name" value="NAD(P)-binding Rossmann-fold domains"/>
    <property type="match status" value="1"/>
</dbReference>
<evidence type="ECO:0000256" key="3">
    <source>
        <dbReference type="ARBA" id="ARBA00022563"/>
    </source>
</evidence>
<dbReference type="EMBL" id="JARPTC010000005">
    <property type="protein sequence ID" value="MDO7786396.1"/>
    <property type="molecule type" value="Genomic_DNA"/>
</dbReference>